<dbReference type="InterPro" id="IPR001412">
    <property type="entry name" value="aa-tRNA-synth_I_CS"/>
</dbReference>
<dbReference type="SUPFAM" id="SSF52374">
    <property type="entry name" value="Nucleotidylyl transferase"/>
    <property type="match status" value="1"/>
</dbReference>
<keyword evidence="4" id="KW-0547">Nucleotide-binding</keyword>
<organism evidence="11">
    <name type="scientific">marine metagenome</name>
    <dbReference type="NCBI Taxonomy" id="408172"/>
    <lineage>
        <taxon>unclassified sequences</taxon>
        <taxon>metagenomes</taxon>
        <taxon>ecological metagenomes</taxon>
    </lineage>
</organism>
<dbReference type="GO" id="GO:0005829">
    <property type="term" value="C:cytosol"/>
    <property type="evidence" value="ECO:0007669"/>
    <property type="project" value="TreeGrafter"/>
</dbReference>
<dbReference type="InterPro" id="IPR000924">
    <property type="entry name" value="Glu/Gln-tRNA-synth"/>
</dbReference>
<feature type="domain" description="Aminoacyl-tRNA synthetase class I anticodon-binding" evidence="10">
    <location>
        <begin position="355"/>
        <end position="477"/>
    </location>
</feature>
<evidence type="ECO:0000256" key="5">
    <source>
        <dbReference type="ARBA" id="ARBA00022840"/>
    </source>
</evidence>
<evidence type="ECO:0000313" key="11">
    <source>
        <dbReference type="EMBL" id="SUZ74498.1"/>
    </source>
</evidence>
<accession>A0A381Q6E1</accession>
<protein>
    <recommendedName>
        <fullName evidence="2">glutamate--tRNA ligase</fullName>
        <ecNumber evidence="2">6.1.1.17</ecNumber>
    </recommendedName>
    <alternativeName>
        <fullName evidence="8">Glutamyl-tRNA synthetase</fullName>
    </alternativeName>
</protein>
<keyword evidence="5" id="KW-0067">ATP-binding</keyword>
<dbReference type="EMBL" id="UINC01001213">
    <property type="protein sequence ID" value="SUZ74498.1"/>
    <property type="molecule type" value="Genomic_DNA"/>
</dbReference>
<dbReference type="Gene3D" id="3.40.50.620">
    <property type="entry name" value="HUPs"/>
    <property type="match status" value="1"/>
</dbReference>
<dbReference type="InterPro" id="IPR020058">
    <property type="entry name" value="Glu/Gln-tRNA-synth_Ib_cat-dom"/>
</dbReference>
<dbReference type="Gene3D" id="1.10.10.350">
    <property type="match status" value="1"/>
</dbReference>
<evidence type="ECO:0000256" key="4">
    <source>
        <dbReference type="ARBA" id="ARBA00022741"/>
    </source>
</evidence>
<dbReference type="InterPro" id="IPR020751">
    <property type="entry name" value="aa-tRNA-synth_I_codon-bd_sub2"/>
</dbReference>
<dbReference type="PANTHER" id="PTHR43311">
    <property type="entry name" value="GLUTAMATE--TRNA LIGASE"/>
    <property type="match status" value="1"/>
</dbReference>
<proteinExistence type="inferred from homology"/>
<evidence type="ECO:0000259" key="9">
    <source>
        <dbReference type="Pfam" id="PF00749"/>
    </source>
</evidence>
<evidence type="ECO:0000259" key="10">
    <source>
        <dbReference type="Pfam" id="PF19269"/>
    </source>
</evidence>
<dbReference type="GO" id="GO:0008270">
    <property type="term" value="F:zinc ion binding"/>
    <property type="evidence" value="ECO:0007669"/>
    <property type="project" value="InterPro"/>
</dbReference>
<gene>
    <name evidence="11" type="ORF">METZ01_LOCUS27352</name>
</gene>
<evidence type="ECO:0000256" key="7">
    <source>
        <dbReference type="ARBA" id="ARBA00023146"/>
    </source>
</evidence>
<keyword evidence="3" id="KW-0436">Ligase</keyword>
<dbReference type="Pfam" id="PF19269">
    <property type="entry name" value="Anticodon_2"/>
    <property type="match status" value="1"/>
</dbReference>
<dbReference type="GO" id="GO:0000049">
    <property type="term" value="F:tRNA binding"/>
    <property type="evidence" value="ECO:0007669"/>
    <property type="project" value="InterPro"/>
</dbReference>
<dbReference type="GO" id="GO:0005524">
    <property type="term" value="F:ATP binding"/>
    <property type="evidence" value="ECO:0007669"/>
    <property type="project" value="UniProtKB-KW"/>
</dbReference>
<evidence type="ECO:0000256" key="1">
    <source>
        <dbReference type="ARBA" id="ARBA00007894"/>
    </source>
</evidence>
<dbReference type="PANTHER" id="PTHR43311:SF2">
    <property type="entry name" value="GLUTAMATE--TRNA LIGASE, MITOCHONDRIAL-RELATED"/>
    <property type="match status" value="1"/>
</dbReference>
<dbReference type="GO" id="GO:0004818">
    <property type="term" value="F:glutamate-tRNA ligase activity"/>
    <property type="evidence" value="ECO:0007669"/>
    <property type="project" value="UniProtKB-EC"/>
</dbReference>
<comment type="similarity">
    <text evidence="1">Belongs to the class-I aminoacyl-tRNA synthetase family. Glutamate--tRNA ligase type 1 subfamily.</text>
</comment>
<dbReference type="InterPro" id="IPR004527">
    <property type="entry name" value="Glu-tRNA-ligase_bac/mito"/>
</dbReference>
<keyword evidence="7" id="KW-0030">Aminoacyl-tRNA synthetase</keyword>
<dbReference type="SUPFAM" id="SSF48163">
    <property type="entry name" value="An anticodon-binding domain of class I aminoacyl-tRNA synthetases"/>
    <property type="match status" value="1"/>
</dbReference>
<evidence type="ECO:0000256" key="3">
    <source>
        <dbReference type="ARBA" id="ARBA00022598"/>
    </source>
</evidence>
<evidence type="ECO:0000256" key="8">
    <source>
        <dbReference type="ARBA" id="ARBA00030865"/>
    </source>
</evidence>
<dbReference type="CDD" id="cd00808">
    <property type="entry name" value="GluRS_core"/>
    <property type="match status" value="1"/>
</dbReference>
<dbReference type="PRINTS" id="PR00987">
    <property type="entry name" value="TRNASYNTHGLU"/>
</dbReference>
<dbReference type="NCBIfam" id="TIGR00464">
    <property type="entry name" value="gltX_bact"/>
    <property type="match status" value="1"/>
</dbReference>
<dbReference type="InterPro" id="IPR045462">
    <property type="entry name" value="aa-tRNA-synth_I_cd-bd"/>
</dbReference>
<dbReference type="EC" id="6.1.1.17" evidence="2"/>
<dbReference type="HAMAP" id="MF_00022">
    <property type="entry name" value="Glu_tRNA_synth_type1"/>
    <property type="match status" value="1"/>
</dbReference>
<dbReference type="AlphaFoldDB" id="A0A381Q6E1"/>
<dbReference type="PROSITE" id="PS00178">
    <property type="entry name" value="AA_TRNA_LIGASE_I"/>
    <property type="match status" value="1"/>
</dbReference>
<dbReference type="Pfam" id="PF00749">
    <property type="entry name" value="tRNA-synt_1c"/>
    <property type="match status" value="1"/>
</dbReference>
<dbReference type="GO" id="GO:0006424">
    <property type="term" value="P:glutamyl-tRNA aminoacylation"/>
    <property type="evidence" value="ECO:0007669"/>
    <property type="project" value="InterPro"/>
</dbReference>
<evidence type="ECO:0000256" key="2">
    <source>
        <dbReference type="ARBA" id="ARBA00012835"/>
    </source>
</evidence>
<sequence>MRERARFAPSPTGPLHIGGVRTALFNYLIAKKNGGDFILRIEDTDSQRTVPGAEEYIIKSLEWLGLIPDEKPYKQSERKELYLNHAKILIEKGFAYYSFDTTEDLNTLKKKLGNDFKYRHDSNIGLKNTFTLDKEDAEKLIKNGDFVVRMVAPKNETILATDQIRGELSFNSNELEDKIILKSDGMPTYHLANVVDDKEMKITSVVRGEEWLSSLPFHVLLYRYFDWAPPRFFHLPLILKTTGKGKLSKRDGEEQGFPVFPLEWEGSVGFKEYGFLPEGLINYLALLGWNNESDKERYSLEELVSVFDSAGIRKSGARFDIKKATWINHLHIKECATKKIIEASGEKINELTSLFGEEKANQIVSLVKMRLNLIVDLQKEVEFFLNSPSNYDPKTLHRLNKEEALVVLKFCTLQLRVSKDSAATKESLFKESTKNKISFGQTMKTLRLAIVGALKGPDLFKTIELIGTNETLKRIDKLTKTLKQ</sequence>
<dbReference type="InterPro" id="IPR014729">
    <property type="entry name" value="Rossmann-like_a/b/a_fold"/>
</dbReference>
<dbReference type="InterPro" id="IPR033910">
    <property type="entry name" value="GluRS_core"/>
</dbReference>
<name>A0A381Q6E1_9ZZZZ</name>
<reference evidence="11" key="1">
    <citation type="submission" date="2018-05" db="EMBL/GenBank/DDBJ databases">
        <authorList>
            <person name="Lanie J.A."/>
            <person name="Ng W.-L."/>
            <person name="Kazmierczak K.M."/>
            <person name="Andrzejewski T.M."/>
            <person name="Davidsen T.M."/>
            <person name="Wayne K.J."/>
            <person name="Tettelin H."/>
            <person name="Glass J.I."/>
            <person name="Rusch D."/>
            <person name="Podicherti R."/>
            <person name="Tsui H.-C.T."/>
            <person name="Winkler M.E."/>
        </authorList>
    </citation>
    <scope>NUCLEOTIDE SEQUENCE</scope>
</reference>
<dbReference type="InterPro" id="IPR008925">
    <property type="entry name" value="aa_tRNA-synth_I_cd-bd_sf"/>
</dbReference>
<keyword evidence="6" id="KW-0648">Protein biosynthesis</keyword>
<dbReference type="InterPro" id="IPR049940">
    <property type="entry name" value="GluQ/Sye"/>
</dbReference>
<feature type="domain" description="Glutamyl/glutaminyl-tRNA synthetase class Ib catalytic" evidence="9">
    <location>
        <begin position="4"/>
        <end position="326"/>
    </location>
</feature>
<evidence type="ECO:0000256" key="6">
    <source>
        <dbReference type="ARBA" id="ARBA00022917"/>
    </source>
</evidence>